<dbReference type="OrthoDB" id="941679at2759"/>
<dbReference type="Gene3D" id="3.20.20.80">
    <property type="entry name" value="Glycosidases"/>
    <property type="match status" value="1"/>
</dbReference>
<reference evidence="7 8" key="1">
    <citation type="submission" date="2020-06" db="EMBL/GenBank/DDBJ databases">
        <title>Transcriptomic and genomic resources for Thalictrum thalictroides and T. hernandezii: Facilitating candidate gene discovery in an emerging model plant lineage.</title>
        <authorList>
            <person name="Arias T."/>
            <person name="Riano-Pachon D.M."/>
            <person name="Di Stilio V.S."/>
        </authorList>
    </citation>
    <scope>NUCLEOTIDE SEQUENCE [LARGE SCALE GENOMIC DNA]</scope>
    <source>
        <strain evidence="8">cv. WT478/WT964</strain>
        <tissue evidence="7">Leaves</tissue>
    </source>
</reference>
<sequence length="338" mass="37428">MEPIWARLIMVMVVALSSHQMLLTESIGVGVNYGLNGNNLPPPAEVVNFLKTKGISRIRIFEPYPEVLSALRGSDIYVSVGTRNEDMANIASSLEAALFWINTHILPYYDEVNIIWITVGNEVIPGSDAQYVLPAIKNLYAALAAVGLRNVIVTTVVAGTVLGSSYPPSEAVFTNYNMVDVVNYLYTEKKPLMINVYPYFALTSDPAHITLDFALFNSKEPGFVDEKVGLAYYNLFDAIFDAFLVAIAKAVGNENHGMQIIVSESGWPSAGGDFATVENARTYNNNLKMHAMGKGTPRYQNSFDVYLFALFNENLKTLGVEQNFGNFYPNMEPVYPLW</sequence>
<evidence type="ECO:0000256" key="1">
    <source>
        <dbReference type="ARBA" id="ARBA00008773"/>
    </source>
</evidence>
<evidence type="ECO:0000256" key="4">
    <source>
        <dbReference type="RuleBase" id="RU004335"/>
    </source>
</evidence>
<dbReference type="InterPro" id="IPR017853">
    <property type="entry name" value="GH"/>
</dbReference>
<feature type="chain" id="PRO_5029576374" evidence="6">
    <location>
        <begin position="25"/>
        <end position="338"/>
    </location>
</feature>
<organism evidence="7 8">
    <name type="scientific">Thalictrum thalictroides</name>
    <name type="common">Rue-anemone</name>
    <name type="synonym">Anemone thalictroides</name>
    <dbReference type="NCBI Taxonomy" id="46969"/>
    <lineage>
        <taxon>Eukaryota</taxon>
        <taxon>Viridiplantae</taxon>
        <taxon>Streptophyta</taxon>
        <taxon>Embryophyta</taxon>
        <taxon>Tracheophyta</taxon>
        <taxon>Spermatophyta</taxon>
        <taxon>Magnoliopsida</taxon>
        <taxon>Ranunculales</taxon>
        <taxon>Ranunculaceae</taxon>
        <taxon>Thalictroideae</taxon>
        <taxon>Thalictrum</taxon>
    </lineage>
</organism>
<accession>A0A7J6WAT0</accession>
<keyword evidence="2 5" id="KW-0378">Hydrolase</keyword>
<evidence type="ECO:0000256" key="2">
    <source>
        <dbReference type="ARBA" id="ARBA00022801"/>
    </source>
</evidence>
<dbReference type="GO" id="GO:0004553">
    <property type="term" value="F:hydrolase activity, hydrolyzing O-glycosyl compounds"/>
    <property type="evidence" value="ECO:0007669"/>
    <property type="project" value="InterPro"/>
</dbReference>
<keyword evidence="6" id="KW-0732">Signal</keyword>
<keyword evidence="3 5" id="KW-0326">Glycosidase</keyword>
<gene>
    <name evidence="7" type="ORF">FRX31_016917</name>
</gene>
<evidence type="ECO:0000256" key="5">
    <source>
        <dbReference type="RuleBase" id="RU004336"/>
    </source>
</evidence>
<evidence type="ECO:0000313" key="8">
    <source>
        <dbReference type="Proteomes" id="UP000554482"/>
    </source>
</evidence>
<evidence type="ECO:0000256" key="3">
    <source>
        <dbReference type="ARBA" id="ARBA00023295"/>
    </source>
</evidence>
<evidence type="ECO:0000256" key="6">
    <source>
        <dbReference type="SAM" id="SignalP"/>
    </source>
</evidence>
<comment type="caution">
    <text evidence="7">The sequence shown here is derived from an EMBL/GenBank/DDBJ whole genome shotgun (WGS) entry which is preliminary data.</text>
</comment>
<dbReference type="AlphaFoldDB" id="A0A7J6WAT0"/>
<proteinExistence type="inferred from homology"/>
<dbReference type="GO" id="GO:0005975">
    <property type="term" value="P:carbohydrate metabolic process"/>
    <property type="evidence" value="ECO:0007669"/>
    <property type="project" value="InterPro"/>
</dbReference>
<comment type="similarity">
    <text evidence="1 4">Belongs to the glycosyl hydrolase 17 family.</text>
</comment>
<dbReference type="PANTHER" id="PTHR32227">
    <property type="entry name" value="GLUCAN ENDO-1,3-BETA-GLUCOSIDASE BG1-RELATED-RELATED"/>
    <property type="match status" value="1"/>
</dbReference>
<protein>
    <submittedName>
        <fullName evidence="7">Glucan endo-1,3-beta-glucosidase</fullName>
    </submittedName>
</protein>
<dbReference type="Proteomes" id="UP000554482">
    <property type="component" value="Unassembled WGS sequence"/>
</dbReference>
<evidence type="ECO:0000313" key="7">
    <source>
        <dbReference type="EMBL" id="KAF5193485.1"/>
    </source>
</evidence>
<dbReference type="InterPro" id="IPR044965">
    <property type="entry name" value="Glyco_hydro_17_plant"/>
</dbReference>
<dbReference type="SUPFAM" id="SSF51445">
    <property type="entry name" value="(Trans)glycosidases"/>
    <property type="match status" value="1"/>
</dbReference>
<name>A0A7J6WAT0_THATH</name>
<dbReference type="EMBL" id="JABWDY010019991">
    <property type="protein sequence ID" value="KAF5193485.1"/>
    <property type="molecule type" value="Genomic_DNA"/>
</dbReference>
<keyword evidence="8" id="KW-1185">Reference proteome</keyword>
<dbReference type="PROSITE" id="PS00587">
    <property type="entry name" value="GLYCOSYL_HYDROL_F17"/>
    <property type="match status" value="1"/>
</dbReference>
<feature type="signal peptide" evidence="6">
    <location>
        <begin position="1"/>
        <end position="24"/>
    </location>
</feature>
<dbReference type="Pfam" id="PF00332">
    <property type="entry name" value="Glyco_hydro_17"/>
    <property type="match status" value="1"/>
</dbReference>
<dbReference type="FunFam" id="3.20.20.80:FF:000010">
    <property type="entry name" value="glucan endo-1,3-beta-glucosidase, basic"/>
    <property type="match status" value="1"/>
</dbReference>
<dbReference type="InterPro" id="IPR000490">
    <property type="entry name" value="Glyco_hydro_17"/>
</dbReference>